<gene>
    <name evidence="1" type="ORF">KDAU_09810</name>
</gene>
<dbReference type="AlphaFoldDB" id="A0A401Z9Z1"/>
<evidence type="ECO:0000313" key="1">
    <source>
        <dbReference type="EMBL" id="GCE03652.1"/>
    </source>
</evidence>
<keyword evidence="2" id="KW-1185">Reference proteome</keyword>
<reference evidence="2" key="1">
    <citation type="submission" date="2018-12" db="EMBL/GenBank/DDBJ databases">
        <title>Tengunoibacter tsumagoiensis gen. nov., sp. nov., Dictyobacter kobayashii sp. nov., D. alpinus sp. nov., and D. joshuensis sp. nov. and description of Dictyobacteraceae fam. nov. within the order Ktedonobacterales isolated from Tengu-no-mugimeshi.</title>
        <authorList>
            <person name="Wang C.M."/>
            <person name="Zheng Y."/>
            <person name="Sakai Y."/>
            <person name="Toyoda A."/>
            <person name="Minakuchi Y."/>
            <person name="Abe K."/>
            <person name="Yokota A."/>
            <person name="Yabe S."/>
        </authorList>
    </citation>
    <scope>NUCLEOTIDE SEQUENCE [LARGE SCALE GENOMIC DNA]</scope>
    <source>
        <strain evidence="2">S-27</strain>
    </source>
</reference>
<proteinExistence type="predicted"/>
<organism evidence="1 2">
    <name type="scientific">Dictyobacter aurantiacus</name>
    <dbReference type="NCBI Taxonomy" id="1936993"/>
    <lineage>
        <taxon>Bacteria</taxon>
        <taxon>Bacillati</taxon>
        <taxon>Chloroflexota</taxon>
        <taxon>Ktedonobacteria</taxon>
        <taxon>Ktedonobacterales</taxon>
        <taxon>Dictyobacteraceae</taxon>
        <taxon>Dictyobacter</taxon>
    </lineage>
</organism>
<accession>A0A401Z9Z1</accession>
<protein>
    <submittedName>
        <fullName evidence="1">Uncharacterized protein</fullName>
    </submittedName>
</protein>
<name>A0A401Z9Z1_9CHLR</name>
<evidence type="ECO:0000313" key="2">
    <source>
        <dbReference type="Proteomes" id="UP000287224"/>
    </source>
</evidence>
<sequence length="67" mass="7430">MMERLAGVRAINEAVWTNVNGCNNGVYARMADGALHRINRARRVRGVLHVHSLNAGCWLAPVEVYQA</sequence>
<dbReference type="EMBL" id="BIFQ01000001">
    <property type="protein sequence ID" value="GCE03652.1"/>
    <property type="molecule type" value="Genomic_DNA"/>
</dbReference>
<dbReference type="RefSeq" id="WP_126594900.1">
    <property type="nucleotide sequence ID" value="NZ_BIFQ01000001.1"/>
</dbReference>
<dbReference type="OrthoDB" id="165930at2"/>
<comment type="caution">
    <text evidence="1">The sequence shown here is derived from an EMBL/GenBank/DDBJ whole genome shotgun (WGS) entry which is preliminary data.</text>
</comment>
<dbReference type="Proteomes" id="UP000287224">
    <property type="component" value="Unassembled WGS sequence"/>
</dbReference>